<comment type="caution">
    <text evidence="1">The sequence shown here is derived from an EMBL/GenBank/DDBJ whole genome shotgun (WGS) entry which is preliminary data.</text>
</comment>
<reference evidence="1 2" key="1">
    <citation type="submission" date="2014-03" db="EMBL/GenBank/DDBJ databases">
        <title>Bradyrhizobium valentinum sp. nov., isolated from effective nodules of Lupinus mariae-josephae, a lupine endemic of basic-lime soils in Eastern Spain.</title>
        <authorList>
            <person name="Duran D."/>
            <person name="Rey L."/>
            <person name="Navarro A."/>
            <person name="Busquets A."/>
            <person name="Imperial J."/>
            <person name="Ruiz-Argueso T."/>
        </authorList>
    </citation>
    <scope>NUCLEOTIDE SEQUENCE [LARGE SCALE GENOMIC DNA]</scope>
    <source>
        <strain evidence="1 2">PAC68</strain>
    </source>
</reference>
<proteinExistence type="predicted"/>
<name>A0A0R3LTG2_9BRAD</name>
<evidence type="ECO:0000313" key="1">
    <source>
        <dbReference type="EMBL" id="KRR11258.1"/>
    </source>
</evidence>
<gene>
    <name evidence="1" type="ORF">CQ12_05230</name>
</gene>
<dbReference type="AlphaFoldDB" id="A0A0R3LTG2"/>
<protein>
    <submittedName>
        <fullName evidence="1">Uncharacterized protein</fullName>
    </submittedName>
</protein>
<organism evidence="1 2">
    <name type="scientific">Bradyrhizobium jicamae</name>
    <dbReference type="NCBI Taxonomy" id="280332"/>
    <lineage>
        <taxon>Bacteria</taxon>
        <taxon>Pseudomonadati</taxon>
        <taxon>Pseudomonadota</taxon>
        <taxon>Alphaproteobacteria</taxon>
        <taxon>Hyphomicrobiales</taxon>
        <taxon>Nitrobacteraceae</taxon>
        <taxon>Bradyrhizobium</taxon>
    </lineage>
</organism>
<dbReference type="Proteomes" id="UP000050863">
    <property type="component" value="Unassembled WGS sequence"/>
</dbReference>
<dbReference type="RefSeq" id="WP_057834755.1">
    <property type="nucleotide sequence ID" value="NZ_LLXZ01000049.1"/>
</dbReference>
<evidence type="ECO:0000313" key="2">
    <source>
        <dbReference type="Proteomes" id="UP000050863"/>
    </source>
</evidence>
<sequence>MARNSTTRTGLEKRTRERILSSPVALAFVRTVVARRGISETEARQIYLDYINRSWSAAHRGRRVMT</sequence>
<dbReference type="EMBL" id="LLXZ01000049">
    <property type="protein sequence ID" value="KRR11258.1"/>
    <property type="molecule type" value="Genomic_DNA"/>
</dbReference>
<dbReference type="OrthoDB" id="8244033at2"/>
<accession>A0A0R3LTG2</accession>
<keyword evidence="2" id="KW-1185">Reference proteome</keyword>